<proteinExistence type="predicted"/>
<keyword evidence="2" id="KW-1185">Reference proteome</keyword>
<comment type="caution">
    <text evidence="1">The sequence shown here is derived from an EMBL/GenBank/DDBJ whole genome shotgun (WGS) entry which is preliminary data.</text>
</comment>
<evidence type="ECO:0000313" key="1">
    <source>
        <dbReference type="EMBL" id="MQM03530.1"/>
    </source>
</evidence>
<dbReference type="AlphaFoldDB" id="A0A843WLB4"/>
<accession>A0A843WLB4</accession>
<name>A0A843WLB4_COLES</name>
<dbReference type="Proteomes" id="UP000652761">
    <property type="component" value="Unassembled WGS sequence"/>
</dbReference>
<organism evidence="1 2">
    <name type="scientific">Colocasia esculenta</name>
    <name type="common">Wild taro</name>
    <name type="synonym">Arum esculentum</name>
    <dbReference type="NCBI Taxonomy" id="4460"/>
    <lineage>
        <taxon>Eukaryota</taxon>
        <taxon>Viridiplantae</taxon>
        <taxon>Streptophyta</taxon>
        <taxon>Embryophyta</taxon>
        <taxon>Tracheophyta</taxon>
        <taxon>Spermatophyta</taxon>
        <taxon>Magnoliopsida</taxon>
        <taxon>Liliopsida</taxon>
        <taxon>Araceae</taxon>
        <taxon>Aroideae</taxon>
        <taxon>Colocasieae</taxon>
        <taxon>Colocasia</taxon>
    </lineage>
</organism>
<reference evidence="1" key="1">
    <citation type="submission" date="2017-07" db="EMBL/GenBank/DDBJ databases">
        <title>Taro Niue Genome Assembly and Annotation.</title>
        <authorList>
            <person name="Atibalentja N."/>
            <person name="Keating K."/>
            <person name="Fields C.J."/>
        </authorList>
    </citation>
    <scope>NUCLEOTIDE SEQUENCE</scope>
    <source>
        <strain evidence="1">Niue_2</strain>
        <tissue evidence="1">Leaf</tissue>
    </source>
</reference>
<dbReference type="EMBL" id="NMUH01003050">
    <property type="protein sequence ID" value="MQM03530.1"/>
    <property type="molecule type" value="Genomic_DNA"/>
</dbReference>
<sequence>MCNLSRSGGDRLAVAFPSALQFLFPIMAEDGSCPSCCDRIHVAFCLLVATRFSSPSGFGVVGCGRRHPGRRDLVATGWLSPSCSEGDAPMVAFQLPVFLALVAVPGWPTALLGVSGRGTVRAVPSHVVVSGMGPQLGRAAVVYVCVFFALAHSPHSTREVVDSGLTWLLRCSVNLLSRRVHAEGCFRFVFDSVGSVGVMSGPTLVVGRGITRFRCFVVASFPAGFKCELQESVAAIAGCVCYEHGCWFARAAVEFVVGLRVHVGVSRRLREPTYGVAFTVGVFARAKQMLVCHVAPLVERCYTFLWLLSALCWIVVNSGELLPEFFSVGSSGSEVSPE</sequence>
<gene>
    <name evidence="1" type="ORF">Taro_036314</name>
</gene>
<evidence type="ECO:0000313" key="2">
    <source>
        <dbReference type="Proteomes" id="UP000652761"/>
    </source>
</evidence>
<protein>
    <submittedName>
        <fullName evidence="1">Uncharacterized protein</fullName>
    </submittedName>
</protein>